<evidence type="ECO:0000313" key="2">
    <source>
        <dbReference type="Proteomes" id="UP000253420"/>
    </source>
</evidence>
<dbReference type="PANTHER" id="PTHR43434">
    <property type="entry name" value="PHOSPHOGLYCOLATE PHOSPHATASE"/>
    <property type="match status" value="1"/>
</dbReference>
<dbReference type="OrthoDB" id="9782449at2"/>
<comment type="caution">
    <text evidence="1">The sequence shown here is derived from an EMBL/GenBank/DDBJ whole genome shotgun (WGS) entry which is preliminary data.</text>
</comment>
<dbReference type="EMBL" id="QOZG01000003">
    <property type="protein sequence ID" value="RCS24519.1"/>
    <property type="molecule type" value="Genomic_DNA"/>
</dbReference>
<dbReference type="SFLD" id="SFLDG01135">
    <property type="entry name" value="C1.5.6:_HAD__Beta-PGM__Phospha"/>
    <property type="match status" value="1"/>
</dbReference>
<dbReference type="NCBIfam" id="TIGR01549">
    <property type="entry name" value="HAD-SF-IA-v1"/>
    <property type="match status" value="1"/>
</dbReference>
<keyword evidence="2" id="KW-1185">Reference proteome</keyword>
<dbReference type="InterPro" id="IPR036412">
    <property type="entry name" value="HAD-like_sf"/>
</dbReference>
<dbReference type="Proteomes" id="UP000253420">
    <property type="component" value="Unassembled WGS sequence"/>
</dbReference>
<sequence>MKLVLFDCDGTLVDSAGVIHRCMARTFAEAGIAEIDEAQTRSIIGLSLDHAIARLLKCDLDANVAALAQRYKDHFILLRGEPDFAEPVFPGIPELVVELAHRDDIVIGMVTGKSRRGVRKVLEMHGLSEYFTVVRTADDCPSKPHPAMVLEACAEMGFDPTEALVVGDAIYDMEMARAAGALAVGVSWGYHTPEALRATGAHHVLDVPADLLTLLEKSELLDA</sequence>
<gene>
    <name evidence="1" type="ORF">DUT91_07140</name>
</gene>
<reference evidence="1 2" key="1">
    <citation type="submission" date="2018-07" db="EMBL/GenBank/DDBJ databases">
        <title>The draft genome of Phyllobacterium salinisoli.</title>
        <authorList>
            <person name="Liu L."/>
            <person name="Li L."/>
            <person name="Zhang X."/>
            <person name="Liang L."/>
        </authorList>
    </citation>
    <scope>NUCLEOTIDE SEQUENCE [LARGE SCALE GENOMIC DNA]</scope>
    <source>
        <strain evidence="1 2">LLAN61</strain>
    </source>
</reference>
<dbReference type="GO" id="GO:0006281">
    <property type="term" value="P:DNA repair"/>
    <property type="evidence" value="ECO:0007669"/>
    <property type="project" value="TreeGrafter"/>
</dbReference>
<evidence type="ECO:0000313" key="1">
    <source>
        <dbReference type="EMBL" id="RCS24519.1"/>
    </source>
</evidence>
<dbReference type="SFLD" id="SFLDG01129">
    <property type="entry name" value="C1.5:_HAD__Beta-PGM__Phosphata"/>
    <property type="match status" value="1"/>
</dbReference>
<dbReference type="AlphaFoldDB" id="A0A368K561"/>
<name>A0A368K561_9HYPH</name>
<proteinExistence type="predicted"/>
<dbReference type="Pfam" id="PF13419">
    <property type="entry name" value="HAD_2"/>
    <property type="match status" value="1"/>
</dbReference>
<protein>
    <submittedName>
        <fullName evidence="1">HAD family hydrolase</fullName>
    </submittedName>
</protein>
<dbReference type="Gene3D" id="1.10.150.240">
    <property type="entry name" value="Putative phosphatase, domain 2"/>
    <property type="match status" value="1"/>
</dbReference>
<dbReference type="InterPro" id="IPR023198">
    <property type="entry name" value="PGP-like_dom2"/>
</dbReference>
<dbReference type="Gene3D" id="3.40.50.1000">
    <property type="entry name" value="HAD superfamily/HAD-like"/>
    <property type="match status" value="1"/>
</dbReference>
<dbReference type="GO" id="GO:0005829">
    <property type="term" value="C:cytosol"/>
    <property type="evidence" value="ECO:0007669"/>
    <property type="project" value="TreeGrafter"/>
</dbReference>
<dbReference type="SUPFAM" id="SSF56784">
    <property type="entry name" value="HAD-like"/>
    <property type="match status" value="1"/>
</dbReference>
<dbReference type="PANTHER" id="PTHR43434:SF24">
    <property type="entry name" value="HYDROLASE-RELATED"/>
    <property type="match status" value="1"/>
</dbReference>
<dbReference type="InterPro" id="IPR023214">
    <property type="entry name" value="HAD_sf"/>
</dbReference>
<keyword evidence="1" id="KW-0378">Hydrolase</keyword>
<dbReference type="NCBIfam" id="TIGR01509">
    <property type="entry name" value="HAD-SF-IA-v3"/>
    <property type="match status" value="1"/>
</dbReference>
<accession>A0A368K561</accession>
<dbReference type="InterPro" id="IPR041492">
    <property type="entry name" value="HAD_2"/>
</dbReference>
<organism evidence="1 2">
    <name type="scientific">Phyllobacterium salinisoli</name>
    <dbReference type="NCBI Taxonomy" id="1899321"/>
    <lineage>
        <taxon>Bacteria</taxon>
        <taxon>Pseudomonadati</taxon>
        <taxon>Pseudomonadota</taxon>
        <taxon>Alphaproteobacteria</taxon>
        <taxon>Hyphomicrobiales</taxon>
        <taxon>Phyllobacteriaceae</taxon>
        <taxon>Phyllobacterium</taxon>
    </lineage>
</organism>
<dbReference type="InterPro" id="IPR050155">
    <property type="entry name" value="HAD-like_hydrolase_sf"/>
</dbReference>
<dbReference type="RefSeq" id="WP_114440137.1">
    <property type="nucleotide sequence ID" value="NZ_QOZG01000003.1"/>
</dbReference>
<dbReference type="SFLD" id="SFLDS00003">
    <property type="entry name" value="Haloacid_Dehalogenase"/>
    <property type="match status" value="1"/>
</dbReference>
<dbReference type="InterPro" id="IPR006439">
    <property type="entry name" value="HAD-SF_hydro_IA"/>
</dbReference>
<dbReference type="GO" id="GO:0008967">
    <property type="term" value="F:phosphoglycolate phosphatase activity"/>
    <property type="evidence" value="ECO:0007669"/>
    <property type="project" value="TreeGrafter"/>
</dbReference>